<dbReference type="AlphaFoldDB" id="A0AAV7JAN1"/>
<dbReference type="Proteomes" id="UP001165289">
    <property type="component" value="Unassembled WGS sequence"/>
</dbReference>
<sequence>MSDKPTNSLSNDLTDPSDTADSTPSYLLAANAIHHLRLFHESMRELGKYSKLNIMLNDNPLVSDTTSTDDVLERESTFSMQISPSGITLSLPDANVLSLEPSPEQLASLRPILFNNPFLSDCLISIKDESMTYYCHRVYLSEESEYFSAMFRPSYSESGKKEVEISLEHPEMFEEALCYFYKGSISDKLVCTGRWRGSIDSYFQLIWVANYLQASKLLTSLTNLFEVKFSSSPLFNSEYMTFSLFQSVITSCRHRMGPRIHTIGSRVDPQCWLRSKYSSNRTGSRFEYAKRMRRIMSRSTSSSLSSMSRSPDWRLPFHSNDSPLRSRSRSVSTDPNRYIPTIASELDSSMLDSSEIFEDSSHSVYSNSSILQTTFSYAENSNRNNSRLGGGADECKEVLEWASAENITGELLDSDVVNVIKSFPGAVQRAVDPYGLLSKTKGKYN</sequence>
<comment type="caution">
    <text evidence="3">The sequence shown here is derived from an EMBL/GenBank/DDBJ whole genome shotgun (WGS) entry which is preliminary data.</text>
</comment>
<dbReference type="SMART" id="SM00225">
    <property type="entry name" value="BTB"/>
    <property type="match status" value="1"/>
</dbReference>
<feature type="domain" description="BTB" evidence="2">
    <location>
        <begin position="120"/>
        <end position="189"/>
    </location>
</feature>
<keyword evidence="4" id="KW-1185">Reference proteome</keyword>
<dbReference type="PROSITE" id="PS50097">
    <property type="entry name" value="BTB"/>
    <property type="match status" value="1"/>
</dbReference>
<gene>
    <name evidence="3" type="ORF">LOD99_13025</name>
</gene>
<dbReference type="PANTHER" id="PTHR24413">
    <property type="entry name" value="SPECKLE-TYPE POZ PROTEIN"/>
    <property type="match status" value="1"/>
</dbReference>
<dbReference type="InterPro" id="IPR011333">
    <property type="entry name" value="SKP1/BTB/POZ_sf"/>
</dbReference>
<proteinExistence type="predicted"/>
<name>A0AAV7JAN1_9METZ</name>
<evidence type="ECO:0000259" key="2">
    <source>
        <dbReference type="PROSITE" id="PS50097"/>
    </source>
</evidence>
<protein>
    <recommendedName>
        <fullName evidence="2">BTB domain-containing protein</fullName>
    </recommendedName>
</protein>
<dbReference type="Pfam" id="PF00651">
    <property type="entry name" value="BTB"/>
    <property type="match status" value="1"/>
</dbReference>
<evidence type="ECO:0000313" key="4">
    <source>
        <dbReference type="Proteomes" id="UP001165289"/>
    </source>
</evidence>
<feature type="region of interest" description="Disordered" evidence="1">
    <location>
        <begin position="1"/>
        <end position="21"/>
    </location>
</feature>
<dbReference type="CDD" id="cd18186">
    <property type="entry name" value="BTB_POZ_ZBTB_KLHL-like"/>
    <property type="match status" value="1"/>
</dbReference>
<reference evidence="3 4" key="1">
    <citation type="journal article" date="2023" name="BMC Biol.">
        <title>The compact genome of the sponge Oopsacas minuta (Hexactinellida) is lacking key metazoan core genes.</title>
        <authorList>
            <person name="Santini S."/>
            <person name="Schenkelaars Q."/>
            <person name="Jourda C."/>
            <person name="Duchesne M."/>
            <person name="Belahbib H."/>
            <person name="Rocher C."/>
            <person name="Selva M."/>
            <person name="Riesgo A."/>
            <person name="Vervoort M."/>
            <person name="Leys S.P."/>
            <person name="Kodjabachian L."/>
            <person name="Le Bivic A."/>
            <person name="Borchiellini C."/>
            <person name="Claverie J.M."/>
            <person name="Renard E."/>
        </authorList>
    </citation>
    <scope>NUCLEOTIDE SEQUENCE [LARGE SCALE GENOMIC DNA]</scope>
    <source>
        <strain evidence="3">SPO-2</strain>
    </source>
</reference>
<accession>A0AAV7JAN1</accession>
<dbReference type="EMBL" id="JAKMXF010000365">
    <property type="protein sequence ID" value="KAI6645762.1"/>
    <property type="molecule type" value="Genomic_DNA"/>
</dbReference>
<evidence type="ECO:0000256" key="1">
    <source>
        <dbReference type="SAM" id="MobiDB-lite"/>
    </source>
</evidence>
<evidence type="ECO:0000313" key="3">
    <source>
        <dbReference type="EMBL" id="KAI6645762.1"/>
    </source>
</evidence>
<dbReference type="Gene3D" id="3.30.710.10">
    <property type="entry name" value="Potassium Channel Kv1.1, Chain A"/>
    <property type="match status" value="1"/>
</dbReference>
<dbReference type="InterPro" id="IPR000210">
    <property type="entry name" value="BTB/POZ_dom"/>
</dbReference>
<organism evidence="3 4">
    <name type="scientific">Oopsacas minuta</name>
    <dbReference type="NCBI Taxonomy" id="111878"/>
    <lineage>
        <taxon>Eukaryota</taxon>
        <taxon>Metazoa</taxon>
        <taxon>Porifera</taxon>
        <taxon>Hexactinellida</taxon>
        <taxon>Hexasterophora</taxon>
        <taxon>Lyssacinosida</taxon>
        <taxon>Leucopsacidae</taxon>
        <taxon>Oopsacas</taxon>
    </lineage>
</organism>
<dbReference type="SUPFAM" id="SSF54695">
    <property type="entry name" value="POZ domain"/>
    <property type="match status" value="1"/>
</dbReference>